<dbReference type="AlphaFoldDB" id="A0AAQ1P486"/>
<evidence type="ECO:0000313" key="1">
    <source>
        <dbReference type="EMBL" id="SPO59497.1"/>
    </source>
</evidence>
<organism evidence="1 2">
    <name type="scientific">Pseudomonas inefficax</name>
    <dbReference type="NCBI Taxonomy" id="2078786"/>
    <lineage>
        <taxon>Bacteria</taxon>
        <taxon>Pseudomonadati</taxon>
        <taxon>Pseudomonadota</taxon>
        <taxon>Gammaproteobacteria</taxon>
        <taxon>Pseudomonadales</taxon>
        <taxon>Pseudomonadaceae</taxon>
        <taxon>Pseudomonas</taxon>
    </lineage>
</organism>
<reference evidence="1 2" key="1">
    <citation type="submission" date="2018-02" db="EMBL/GenBank/DDBJ databases">
        <authorList>
            <person name="Dubost A."/>
        </authorList>
    </citation>
    <scope>NUCLEOTIDE SEQUENCE [LARGE SCALE GENOMIC DNA]</scope>
    <source>
        <strain evidence="2">JV551A3</strain>
    </source>
</reference>
<name>A0AAQ1P486_9PSED</name>
<keyword evidence="2" id="KW-1185">Reference proteome</keyword>
<dbReference type="Proteomes" id="UP000294335">
    <property type="component" value="Unassembled WGS sequence"/>
</dbReference>
<gene>
    <name evidence="1" type="ORF">JV551A3_V1_630013</name>
</gene>
<sequence>MPALWAGFLAAVLPGLPGVTGQNRGVVLAVPALSRVNPLPQGHHRFRHVRRTCGSGFTREEALEG</sequence>
<dbReference type="EMBL" id="OPYN01000063">
    <property type="protein sequence ID" value="SPO59497.1"/>
    <property type="molecule type" value="Genomic_DNA"/>
</dbReference>
<proteinExistence type="predicted"/>
<protein>
    <submittedName>
        <fullName evidence="1">Uncharacterized protein</fullName>
    </submittedName>
</protein>
<accession>A0AAQ1P486</accession>
<comment type="caution">
    <text evidence="1">The sequence shown here is derived from an EMBL/GenBank/DDBJ whole genome shotgun (WGS) entry which is preliminary data.</text>
</comment>
<evidence type="ECO:0000313" key="2">
    <source>
        <dbReference type="Proteomes" id="UP000294335"/>
    </source>
</evidence>